<gene>
    <name evidence="1" type="ORF">CHS0354_007032</name>
</gene>
<organism evidence="1 2">
    <name type="scientific">Potamilus streckersoni</name>
    <dbReference type="NCBI Taxonomy" id="2493646"/>
    <lineage>
        <taxon>Eukaryota</taxon>
        <taxon>Metazoa</taxon>
        <taxon>Spiralia</taxon>
        <taxon>Lophotrochozoa</taxon>
        <taxon>Mollusca</taxon>
        <taxon>Bivalvia</taxon>
        <taxon>Autobranchia</taxon>
        <taxon>Heteroconchia</taxon>
        <taxon>Palaeoheterodonta</taxon>
        <taxon>Unionida</taxon>
        <taxon>Unionoidea</taxon>
        <taxon>Unionidae</taxon>
        <taxon>Ambleminae</taxon>
        <taxon>Lampsilini</taxon>
        <taxon>Potamilus</taxon>
    </lineage>
</organism>
<comment type="caution">
    <text evidence="1">The sequence shown here is derived from an EMBL/GenBank/DDBJ whole genome shotgun (WGS) entry which is preliminary data.</text>
</comment>
<dbReference type="AlphaFoldDB" id="A0AAE0VTS7"/>
<proteinExistence type="predicted"/>
<sequence length="65" mass="7146">LLLSVTRHVLRAPPGFYGEVETGSKMGFPCGLIFVAPLMPSRVLLGERTLPHWLKYLVSTAYGSD</sequence>
<reference evidence="1" key="1">
    <citation type="journal article" date="2021" name="Genome Biol. Evol.">
        <title>A High-Quality Reference Genome for a Parasitic Bivalve with Doubly Uniparental Inheritance (Bivalvia: Unionida).</title>
        <authorList>
            <person name="Smith C.H."/>
        </authorList>
    </citation>
    <scope>NUCLEOTIDE SEQUENCE</scope>
    <source>
        <strain evidence="1">CHS0354</strain>
    </source>
</reference>
<protein>
    <submittedName>
        <fullName evidence="1">Uncharacterized protein</fullName>
    </submittedName>
</protein>
<reference evidence="1" key="2">
    <citation type="journal article" date="2021" name="Genome Biol. Evol.">
        <title>Developing a high-quality reference genome for a parasitic bivalve with doubly uniparental inheritance (Bivalvia: Unionida).</title>
        <authorList>
            <person name="Smith C.H."/>
        </authorList>
    </citation>
    <scope>NUCLEOTIDE SEQUENCE</scope>
    <source>
        <strain evidence="1">CHS0354</strain>
        <tissue evidence="1">Mantle</tissue>
    </source>
</reference>
<accession>A0AAE0VTS7</accession>
<reference evidence="1" key="3">
    <citation type="submission" date="2023-05" db="EMBL/GenBank/DDBJ databases">
        <authorList>
            <person name="Smith C.H."/>
        </authorList>
    </citation>
    <scope>NUCLEOTIDE SEQUENCE</scope>
    <source>
        <strain evidence="1">CHS0354</strain>
        <tissue evidence="1">Mantle</tissue>
    </source>
</reference>
<dbReference type="Proteomes" id="UP001195483">
    <property type="component" value="Unassembled WGS sequence"/>
</dbReference>
<keyword evidence="2" id="KW-1185">Reference proteome</keyword>
<name>A0AAE0VTS7_9BIVA</name>
<evidence type="ECO:0000313" key="1">
    <source>
        <dbReference type="EMBL" id="KAK3588887.1"/>
    </source>
</evidence>
<evidence type="ECO:0000313" key="2">
    <source>
        <dbReference type="Proteomes" id="UP001195483"/>
    </source>
</evidence>
<dbReference type="EMBL" id="JAEAOA010000475">
    <property type="protein sequence ID" value="KAK3588887.1"/>
    <property type="molecule type" value="Genomic_DNA"/>
</dbReference>
<feature type="non-terminal residue" evidence="1">
    <location>
        <position position="1"/>
    </location>
</feature>